<keyword evidence="2" id="KW-0732">Signal</keyword>
<dbReference type="Proteomes" id="UP001221686">
    <property type="component" value="Unassembled WGS sequence"/>
</dbReference>
<feature type="region of interest" description="Disordered" evidence="1">
    <location>
        <begin position="28"/>
        <end position="126"/>
    </location>
</feature>
<dbReference type="RefSeq" id="WP_272088171.1">
    <property type="nucleotide sequence ID" value="NZ_JAQNDL010000002.1"/>
</dbReference>
<feature type="compositionally biased region" description="Low complexity" evidence="1">
    <location>
        <begin position="48"/>
        <end position="126"/>
    </location>
</feature>
<reference evidence="3 4" key="1">
    <citation type="submission" date="2022-11" db="EMBL/GenBank/DDBJ databases">
        <title>Minimal conservation of predation-associated metabolite biosynthetic gene clusters underscores biosynthetic potential of Myxococcota including descriptions for ten novel species: Archangium lansinium sp. nov., Myxococcus landrumus sp. nov., Nannocystis bai.</title>
        <authorList>
            <person name="Ahearne A."/>
            <person name="Stevens C."/>
            <person name="Dowd S."/>
        </authorList>
    </citation>
    <scope>NUCLEOTIDE SEQUENCE [LARGE SCALE GENOMIC DNA]</scope>
    <source>
        <strain evidence="3 4">BB15-2</strain>
    </source>
</reference>
<evidence type="ECO:0008006" key="5">
    <source>
        <dbReference type="Google" id="ProtNLM"/>
    </source>
</evidence>
<keyword evidence="4" id="KW-1185">Reference proteome</keyword>
<organism evidence="3 4">
    <name type="scientific">Nannocystis bainbridge</name>
    <dbReference type="NCBI Taxonomy" id="2995303"/>
    <lineage>
        <taxon>Bacteria</taxon>
        <taxon>Pseudomonadati</taxon>
        <taxon>Myxococcota</taxon>
        <taxon>Polyangia</taxon>
        <taxon>Nannocystales</taxon>
        <taxon>Nannocystaceae</taxon>
        <taxon>Nannocystis</taxon>
    </lineage>
</organism>
<evidence type="ECO:0000256" key="1">
    <source>
        <dbReference type="SAM" id="MobiDB-lite"/>
    </source>
</evidence>
<feature type="signal peptide" evidence="2">
    <location>
        <begin position="1"/>
        <end position="24"/>
    </location>
</feature>
<name>A0ABT5E2L5_9BACT</name>
<dbReference type="PROSITE" id="PS51257">
    <property type="entry name" value="PROKAR_LIPOPROTEIN"/>
    <property type="match status" value="1"/>
</dbReference>
<feature type="chain" id="PRO_5046941017" description="VWFA domain-containing protein" evidence="2">
    <location>
        <begin position="25"/>
        <end position="363"/>
    </location>
</feature>
<dbReference type="Gene3D" id="3.40.50.410">
    <property type="entry name" value="von Willebrand factor, type A domain"/>
    <property type="match status" value="1"/>
</dbReference>
<accession>A0ABT5E2L5</accession>
<sequence>MFRSFRCTPLVVTAVLAASTVLVACGDAGSGSGSATEVSGASITGSPTGVASTDASTAGSDSDGSASDSTDGQTGSSGAASTTTPEPTTGVASTSTTEATTEPATSSTTSPFTTGETTDTGWWETTSGDDCKLNIDIVFVMDVSTSMSAILQKLAQEILVVDQAIAALDVETQPNYGLVVFVDDATIINAGMPYADANALQADFIEWSTFTQSNSQTSGNGSNGDWPENTLDGLYLGAYAFQWRPTESTLRMIIHTTDDTFGDKGANQSGEIVQHSYDETVLGLQEREIRVFSFVDNDMTGGPGNNQDVSMGFFTPYQGKTPIPQATDGGAFNINDVYGGQLSLSAAINQSVEDSLCSQYIPM</sequence>
<dbReference type="EMBL" id="JAQNDL010000002">
    <property type="protein sequence ID" value="MDC0719668.1"/>
    <property type="molecule type" value="Genomic_DNA"/>
</dbReference>
<dbReference type="SUPFAM" id="SSF53300">
    <property type="entry name" value="vWA-like"/>
    <property type="match status" value="1"/>
</dbReference>
<evidence type="ECO:0000313" key="4">
    <source>
        <dbReference type="Proteomes" id="UP001221686"/>
    </source>
</evidence>
<gene>
    <name evidence="3" type="ORF">POL25_22380</name>
</gene>
<dbReference type="InterPro" id="IPR036465">
    <property type="entry name" value="vWFA_dom_sf"/>
</dbReference>
<feature type="compositionally biased region" description="Polar residues" evidence="1">
    <location>
        <begin position="35"/>
        <end position="47"/>
    </location>
</feature>
<evidence type="ECO:0000313" key="3">
    <source>
        <dbReference type="EMBL" id="MDC0719668.1"/>
    </source>
</evidence>
<comment type="caution">
    <text evidence="3">The sequence shown here is derived from an EMBL/GenBank/DDBJ whole genome shotgun (WGS) entry which is preliminary data.</text>
</comment>
<proteinExistence type="predicted"/>
<evidence type="ECO:0000256" key="2">
    <source>
        <dbReference type="SAM" id="SignalP"/>
    </source>
</evidence>
<protein>
    <recommendedName>
        <fullName evidence="5">VWFA domain-containing protein</fullName>
    </recommendedName>
</protein>